<dbReference type="AlphaFoldDB" id="A0AAN1UFK3"/>
<dbReference type="RefSeq" id="WP_118895216.1">
    <property type="nucleotide sequence ID" value="NZ_CP019292.1"/>
</dbReference>
<dbReference type="Proteomes" id="UP000263418">
    <property type="component" value="Chromosome 3"/>
</dbReference>
<evidence type="ECO:0000313" key="2">
    <source>
        <dbReference type="Proteomes" id="UP000263418"/>
    </source>
</evidence>
<reference evidence="1 2" key="1">
    <citation type="submission" date="2017-03" db="EMBL/GenBank/DDBJ databases">
        <title>Complete Genome Sequence of Vibrio vulnificus FORC_053.</title>
        <authorList>
            <consortium name="Food-borne Pathogen Omics Research Center"/>
            <person name="Chung H.Y."/>
            <person name="Na E.J."/>
            <person name="Song J.S."/>
            <person name="Kim H."/>
            <person name="Lee J.-H."/>
            <person name="Ryu S."/>
            <person name="Choi S.H."/>
        </authorList>
    </citation>
    <scope>NUCLEOTIDE SEQUENCE [LARGE SCALE GENOMIC DNA]</scope>
    <source>
        <strain evidence="1 2">FORC_053</strain>
    </source>
</reference>
<name>A0AAN1UFK3_VIBVL</name>
<proteinExistence type="predicted"/>
<gene>
    <name evidence="1" type="ORF">FORC53_5228</name>
</gene>
<sequence length="112" mass="13013">MENSEKFKRIVAKHLVGSSVKCLDHRKQFTNGESITFMYGNSYSASRKFTLVPEGNSLKLKTGKNTFEHVVNFTPYDSIDEEYSEAFNKTLTEDGFAIDEDLMDRYFERFED</sequence>
<dbReference type="EMBL" id="CP019292">
    <property type="protein sequence ID" value="AXX63567.1"/>
    <property type="molecule type" value="Genomic_DNA"/>
</dbReference>
<protein>
    <submittedName>
        <fullName evidence="1">Uncharacterized protein</fullName>
    </submittedName>
</protein>
<accession>A0AAN1UFK3</accession>
<organism evidence="1 2">
    <name type="scientific">Vibrio vulnificus</name>
    <dbReference type="NCBI Taxonomy" id="672"/>
    <lineage>
        <taxon>Bacteria</taxon>
        <taxon>Pseudomonadati</taxon>
        <taxon>Pseudomonadota</taxon>
        <taxon>Gammaproteobacteria</taxon>
        <taxon>Vibrionales</taxon>
        <taxon>Vibrionaceae</taxon>
        <taxon>Vibrio</taxon>
    </lineage>
</organism>
<evidence type="ECO:0000313" key="1">
    <source>
        <dbReference type="EMBL" id="AXX63567.1"/>
    </source>
</evidence>